<evidence type="ECO:0000256" key="6">
    <source>
        <dbReference type="ARBA" id="ARBA00023125"/>
    </source>
</evidence>
<evidence type="ECO:0000259" key="11">
    <source>
        <dbReference type="PROSITE" id="PS51141"/>
    </source>
</evidence>
<keyword evidence="2" id="KW-0479">Metal-binding</keyword>
<evidence type="ECO:0000256" key="9">
    <source>
        <dbReference type="PROSITE-ProRule" id="PRU00470"/>
    </source>
</evidence>
<keyword evidence="4" id="KW-0862">Zinc</keyword>
<dbReference type="InterPro" id="IPR036893">
    <property type="entry name" value="SBP_sf"/>
</dbReference>
<evidence type="ECO:0000256" key="2">
    <source>
        <dbReference type="ARBA" id="ARBA00022723"/>
    </source>
</evidence>
<gene>
    <name evidence="13" type="ORF">D8674_016627</name>
    <name evidence="12" type="ORF">D8674_043015</name>
</gene>
<dbReference type="Pfam" id="PF03110">
    <property type="entry name" value="SBP"/>
    <property type="match status" value="1"/>
</dbReference>
<dbReference type="EMBL" id="SMOL01000160">
    <property type="protein sequence ID" value="KAB2624967.1"/>
    <property type="molecule type" value="Genomic_DNA"/>
</dbReference>
<name>A0A5N5GXZ1_9ROSA</name>
<evidence type="ECO:0000256" key="4">
    <source>
        <dbReference type="ARBA" id="ARBA00022833"/>
    </source>
</evidence>
<keyword evidence="8" id="KW-0539">Nucleus</keyword>
<evidence type="ECO:0000256" key="3">
    <source>
        <dbReference type="ARBA" id="ARBA00022771"/>
    </source>
</evidence>
<feature type="compositionally biased region" description="Polar residues" evidence="10">
    <location>
        <begin position="18"/>
        <end position="33"/>
    </location>
</feature>
<keyword evidence="5" id="KW-0805">Transcription regulation</keyword>
<sequence length="311" mass="35195">MEDGSRGKLKDPGVSMRKPSSSTTSLKRPRQPNNETKIAACLVDGCNSDLSKCRDYHRRHKVCELHSKTSKVTIKGQERRFCQQCSRFHSLVEFDEGKRSCRRRLDGHNKRRRKRQSESMSTNLGRFLSNYQGTRFLSFGNPQMCAANAVMNSPWGYALKPENDSVLLDNHSQLNETRRSSYTYREKQIPFVQGFEYAHSEASVYQPFTNANFAQGNSSNSHRMFANGLYRDRESNCALSLLSWTRATQEEIGLSHTAQSSSVCPAQSMIPRIHYNNVGVQDEAAISNLVSDGNSIGNLHCQGKFQNSNYS</sequence>
<keyword evidence="3 9" id="KW-0863">Zinc-finger</keyword>
<dbReference type="PROSITE" id="PS51141">
    <property type="entry name" value="ZF_SBP"/>
    <property type="match status" value="1"/>
</dbReference>
<reference evidence="12 14" key="2">
    <citation type="submission" date="2019-11" db="EMBL/GenBank/DDBJ databases">
        <title>A de novo genome assembly of a pear dwarfing rootstock.</title>
        <authorList>
            <person name="Wang F."/>
            <person name="Wang J."/>
            <person name="Li S."/>
            <person name="Zhang Y."/>
            <person name="Fang M."/>
            <person name="Ma L."/>
            <person name="Zhao Y."/>
            <person name="Jiang S."/>
        </authorList>
    </citation>
    <scope>NUCLEOTIDE SEQUENCE [LARGE SCALE GENOMIC DNA]</scope>
    <source>
        <strain evidence="12">S2</strain>
        <tissue evidence="12">Leaf</tissue>
    </source>
</reference>
<dbReference type="Proteomes" id="UP000327157">
    <property type="component" value="Chromosome 16"/>
</dbReference>
<dbReference type="GO" id="GO:0008270">
    <property type="term" value="F:zinc ion binding"/>
    <property type="evidence" value="ECO:0007669"/>
    <property type="project" value="UniProtKB-KW"/>
</dbReference>
<protein>
    <submittedName>
        <fullName evidence="12">Squamosa promoter-binding-like protein 19</fullName>
    </submittedName>
</protein>
<evidence type="ECO:0000256" key="1">
    <source>
        <dbReference type="ARBA" id="ARBA00004123"/>
    </source>
</evidence>
<evidence type="ECO:0000256" key="8">
    <source>
        <dbReference type="ARBA" id="ARBA00023242"/>
    </source>
</evidence>
<dbReference type="InterPro" id="IPR044817">
    <property type="entry name" value="SBP-like"/>
</dbReference>
<dbReference type="PANTHER" id="PTHR31251:SF207">
    <property type="entry name" value="SQUAMOSA PROMOTER-BINDING-LIKE PROTEIN 13A-RELATED"/>
    <property type="match status" value="1"/>
</dbReference>
<organism evidence="12 14">
    <name type="scientific">Pyrus ussuriensis x Pyrus communis</name>
    <dbReference type="NCBI Taxonomy" id="2448454"/>
    <lineage>
        <taxon>Eukaryota</taxon>
        <taxon>Viridiplantae</taxon>
        <taxon>Streptophyta</taxon>
        <taxon>Embryophyta</taxon>
        <taxon>Tracheophyta</taxon>
        <taxon>Spermatophyta</taxon>
        <taxon>Magnoliopsida</taxon>
        <taxon>eudicotyledons</taxon>
        <taxon>Gunneridae</taxon>
        <taxon>Pentapetalae</taxon>
        <taxon>rosids</taxon>
        <taxon>fabids</taxon>
        <taxon>Rosales</taxon>
        <taxon>Rosaceae</taxon>
        <taxon>Amygdaloideae</taxon>
        <taxon>Maleae</taxon>
        <taxon>Pyrus</taxon>
    </lineage>
</organism>
<reference evidence="12 14" key="1">
    <citation type="submission" date="2019-09" db="EMBL/GenBank/DDBJ databases">
        <authorList>
            <person name="Ou C."/>
        </authorList>
    </citation>
    <scope>NUCLEOTIDE SEQUENCE [LARGE SCALE GENOMIC DNA]</scope>
    <source>
        <strain evidence="12">S2</strain>
        <tissue evidence="12">Leaf</tissue>
    </source>
</reference>
<dbReference type="Gene3D" id="4.10.1100.10">
    <property type="entry name" value="Transcription factor, SBP-box domain"/>
    <property type="match status" value="1"/>
</dbReference>
<evidence type="ECO:0000313" key="12">
    <source>
        <dbReference type="EMBL" id="KAB2620485.1"/>
    </source>
</evidence>
<evidence type="ECO:0000313" key="13">
    <source>
        <dbReference type="EMBL" id="KAB2624967.1"/>
    </source>
</evidence>
<feature type="domain" description="SBP-type" evidence="11">
    <location>
        <begin position="38"/>
        <end position="115"/>
    </location>
</feature>
<keyword evidence="6" id="KW-0238">DNA-binding</keyword>
<evidence type="ECO:0000256" key="7">
    <source>
        <dbReference type="ARBA" id="ARBA00023163"/>
    </source>
</evidence>
<dbReference type="SMR" id="A0A5N5GXZ1"/>
<dbReference type="GO" id="GO:0005634">
    <property type="term" value="C:nucleus"/>
    <property type="evidence" value="ECO:0007669"/>
    <property type="project" value="UniProtKB-SubCell"/>
</dbReference>
<dbReference type="GO" id="GO:0003677">
    <property type="term" value="F:DNA binding"/>
    <property type="evidence" value="ECO:0007669"/>
    <property type="project" value="UniProtKB-KW"/>
</dbReference>
<accession>A0A5N5GXZ1</accession>
<dbReference type="SUPFAM" id="SSF103612">
    <property type="entry name" value="SBT domain"/>
    <property type="match status" value="1"/>
</dbReference>
<dbReference type="InterPro" id="IPR004333">
    <property type="entry name" value="SBP_dom"/>
</dbReference>
<dbReference type="AlphaFoldDB" id="A0A5N5GXZ1"/>
<feature type="region of interest" description="Disordered" evidence="10">
    <location>
        <begin position="1"/>
        <end position="33"/>
    </location>
</feature>
<feature type="compositionally biased region" description="Basic and acidic residues" evidence="10">
    <location>
        <begin position="1"/>
        <end position="11"/>
    </location>
</feature>
<evidence type="ECO:0000256" key="5">
    <source>
        <dbReference type="ARBA" id="ARBA00023015"/>
    </source>
</evidence>
<comment type="subcellular location">
    <subcellularLocation>
        <location evidence="1">Nucleus</location>
    </subcellularLocation>
</comment>
<comment type="caution">
    <text evidence="12">The sequence shown here is derived from an EMBL/GenBank/DDBJ whole genome shotgun (WGS) entry which is preliminary data.</text>
</comment>
<keyword evidence="14" id="KW-1185">Reference proteome</keyword>
<keyword evidence="7" id="KW-0804">Transcription</keyword>
<dbReference type="EMBL" id="SMOL01000330">
    <property type="protein sequence ID" value="KAB2620485.1"/>
    <property type="molecule type" value="Genomic_DNA"/>
</dbReference>
<dbReference type="PANTHER" id="PTHR31251">
    <property type="entry name" value="SQUAMOSA PROMOTER-BINDING-LIKE PROTEIN 4"/>
    <property type="match status" value="1"/>
</dbReference>
<dbReference type="FunFam" id="4.10.1100.10:FF:000001">
    <property type="entry name" value="Squamosa promoter-binding-like protein 14"/>
    <property type="match status" value="1"/>
</dbReference>
<evidence type="ECO:0000313" key="14">
    <source>
        <dbReference type="Proteomes" id="UP000327157"/>
    </source>
</evidence>
<proteinExistence type="predicted"/>
<dbReference type="OrthoDB" id="514967at2759"/>
<evidence type="ECO:0000256" key="10">
    <source>
        <dbReference type="SAM" id="MobiDB-lite"/>
    </source>
</evidence>